<keyword evidence="5" id="KW-0456">Lyase</keyword>
<dbReference type="SMART" id="SM00797">
    <property type="entry name" value="AHS2"/>
    <property type="match status" value="1"/>
</dbReference>
<dbReference type="Pfam" id="PF02626">
    <property type="entry name" value="CT_A_B"/>
    <property type="match status" value="1"/>
</dbReference>
<dbReference type="KEGG" id="cwo:Cwoe_1573"/>
<dbReference type="SUPFAM" id="SSF50891">
    <property type="entry name" value="Cyclophilin-like"/>
    <property type="match status" value="1"/>
</dbReference>
<dbReference type="RefSeq" id="WP_012933052.1">
    <property type="nucleotide sequence ID" value="NC_013739.1"/>
</dbReference>
<dbReference type="AlphaFoldDB" id="D3F025"/>
<evidence type="ECO:0000259" key="4">
    <source>
        <dbReference type="SMART" id="SM00797"/>
    </source>
</evidence>
<dbReference type="EC" id="6.3.4.6" evidence="5"/>
<keyword evidence="3" id="KW-0067">ATP-binding</keyword>
<name>D3F025_CONWI</name>
<dbReference type="GO" id="GO:0005524">
    <property type="term" value="F:ATP binding"/>
    <property type="evidence" value="ECO:0007669"/>
    <property type="project" value="UniProtKB-KW"/>
</dbReference>
<gene>
    <name evidence="5" type="ordered locus">Cwoe_1573</name>
</gene>
<evidence type="ECO:0000256" key="3">
    <source>
        <dbReference type="ARBA" id="ARBA00022840"/>
    </source>
</evidence>
<dbReference type="InterPro" id="IPR003778">
    <property type="entry name" value="CT_A_B"/>
</dbReference>
<dbReference type="STRING" id="469383.Cwoe_1573"/>
<dbReference type="PANTHER" id="PTHR43309:SF3">
    <property type="entry name" value="5-OXOPROLINASE SUBUNIT C"/>
    <property type="match status" value="1"/>
</dbReference>
<evidence type="ECO:0000256" key="1">
    <source>
        <dbReference type="ARBA" id="ARBA00022741"/>
    </source>
</evidence>
<dbReference type="Gene3D" id="2.40.100.10">
    <property type="entry name" value="Cyclophilin-like"/>
    <property type="match status" value="1"/>
</dbReference>
<keyword evidence="1" id="KW-0547">Nucleotide-binding</keyword>
<evidence type="ECO:0000313" key="6">
    <source>
        <dbReference type="Proteomes" id="UP000008229"/>
    </source>
</evidence>
<evidence type="ECO:0000313" key="5">
    <source>
        <dbReference type="EMBL" id="ADB50001.1"/>
    </source>
</evidence>
<dbReference type="InterPro" id="IPR052708">
    <property type="entry name" value="PxpC"/>
</dbReference>
<protein>
    <submittedName>
        <fullName evidence="5">Urea amidolyase related protein</fullName>
        <ecNumber evidence="5">6.3.4.6</ecNumber>
    </submittedName>
</protein>
<dbReference type="PANTHER" id="PTHR43309">
    <property type="entry name" value="5-OXOPROLINASE SUBUNIT C"/>
    <property type="match status" value="1"/>
</dbReference>
<organism evidence="5 6">
    <name type="scientific">Conexibacter woesei (strain DSM 14684 / CCUG 47730 / CIP 108061 / JCM 11494 / NBRC 100937 / ID131577)</name>
    <dbReference type="NCBI Taxonomy" id="469383"/>
    <lineage>
        <taxon>Bacteria</taxon>
        <taxon>Bacillati</taxon>
        <taxon>Actinomycetota</taxon>
        <taxon>Thermoleophilia</taxon>
        <taxon>Solirubrobacterales</taxon>
        <taxon>Conexibacteraceae</taxon>
        <taxon>Conexibacter</taxon>
    </lineage>
</organism>
<dbReference type="InterPro" id="IPR029000">
    <property type="entry name" value="Cyclophilin-like_dom_sf"/>
</dbReference>
<dbReference type="GO" id="GO:0016829">
    <property type="term" value="F:lyase activity"/>
    <property type="evidence" value="ECO:0007669"/>
    <property type="project" value="UniProtKB-KW"/>
</dbReference>
<dbReference type="Proteomes" id="UP000008229">
    <property type="component" value="Chromosome"/>
</dbReference>
<keyword evidence="2" id="KW-0378">Hydrolase</keyword>
<dbReference type="GO" id="GO:0016787">
    <property type="term" value="F:hydrolase activity"/>
    <property type="evidence" value="ECO:0007669"/>
    <property type="project" value="UniProtKB-KW"/>
</dbReference>
<accession>D3F025</accession>
<dbReference type="HOGENOM" id="CLU_028967_0_0_11"/>
<dbReference type="GO" id="GO:0004847">
    <property type="term" value="F:urea carboxylase activity"/>
    <property type="evidence" value="ECO:0007669"/>
    <property type="project" value="UniProtKB-EC"/>
</dbReference>
<dbReference type="EMBL" id="CP001854">
    <property type="protein sequence ID" value="ADB50001.1"/>
    <property type="molecule type" value="Genomic_DNA"/>
</dbReference>
<sequence length="325" mass="33612">MSALLEIVDAGPQTTVQDYPGRLGRLADGVSQAGPMDHVALRAANTLAGNDAGAAALEVTLGGLRVRFPDARTIAVCGAVAPVTLDGEELPLWHGVAVEAGQELRIRMSKGPGFRLYLAVSGGIDVPPVFGSRSTHTLAALGGLDGRALRKGDRVPLGADARPIPPGRRLRVPDYVRAWEVEVMLGPQAAPDFLTAGDVERLTARAWNVDAASNRTGLRLEPFGFEWARSGGGIAGGHPSNVLDDGYPPGGVNMNGDTAVILGPDGPTSGGFVVVATVVHGALWKLGQVRPGADTIRFVPVTIEQAVALAREVDGWVAPEAVSGG</sequence>
<dbReference type="NCBIfam" id="TIGR00724">
    <property type="entry name" value="urea_amlyse_rel"/>
    <property type="match status" value="1"/>
</dbReference>
<reference evidence="5 6" key="1">
    <citation type="journal article" date="2010" name="Stand. Genomic Sci.">
        <title>Complete genome sequence of Conexibacter woesei type strain (ID131577).</title>
        <authorList>
            <person name="Pukall R."/>
            <person name="Lapidus A."/>
            <person name="Glavina Del Rio T."/>
            <person name="Copeland A."/>
            <person name="Tice H."/>
            <person name="Cheng J.-F."/>
            <person name="Lucas S."/>
            <person name="Chen F."/>
            <person name="Nolan M."/>
            <person name="Bruce D."/>
            <person name="Goodwin L."/>
            <person name="Pitluck S."/>
            <person name="Mavromatis K."/>
            <person name="Ivanova N."/>
            <person name="Ovchinnikova G."/>
            <person name="Pati A."/>
            <person name="Chen A."/>
            <person name="Palaniappan K."/>
            <person name="Land M."/>
            <person name="Hauser L."/>
            <person name="Chang Y.-J."/>
            <person name="Jeffries C.D."/>
            <person name="Chain P."/>
            <person name="Meincke L."/>
            <person name="Sims D."/>
            <person name="Brettin T."/>
            <person name="Detter J.C."/>
            <person name="Rohde M."/>
            <person name="Goeker M."/>
            <person name="Bristow J."/>
            <person name="Eisen J.A."/>
            <person name="Markowitz V."/>
            <person name="Kyrpides N.C."/>
            <person name="Klenk H.-P."/>
            <person name="Hugenholtz P."/>
        </authorList>
    </citation>
    <scope>NUCLEOTIDE SEQUENCE [LARGE SCALE GENOMIC DNA]</scope>
    <source>
        <strain evidence="6">DSM 14684 / CIP 108061 / JCM 11494 / NBRC 100937 / ID131577</strain>
    </source>
</reference>
<reference evidence="6" key="2">
    <citation type="submission" date="2010-01" db="EMBL/GenBank/DDBJ databases">
        <title>The complete genome of Conexibacter woesei DSM 14684.</title>
        <authorList>
            <consortium name="US DOE Joint Genome Institute (JGI-PGF)"/>
            <person name="Lucas S."/>
            <person name="Copeland A."/>
            <person name="Lapidus A."/>
            <person name="Glavina del Rio T."/>
            <person name="Dalin E."/>
            <person name="Tice H."/>
            <person name="Bruce D."/>
            <person name="Goodwin L."/>
            <person name="Pitluck S."/>
            <person name="Kyrpides N."/>
            <person name="Mavromatis K."/>
            <person name="Ivanova N."/>
            <person name="Mikhailova N."/>
            <person name="Chertkov O."/>
            <person name="Brettin T."/>
            <person name="Detter J.C."/>
            <person name="Han C."/>
            <person name="Larimer F."/>
            <person name="Land M."/>
            <person name="Hauser L."/>
            <person name="Markowitz V."/>
            <person name="Cheng J.-F."/>
            <person name="Hugenholtz P."/>
            <person name="Woyke T."/>
            <person name="Wu D."/>
            <person name="Pukall R."/>
            <person name="Steenblock K."/>
            <person name="Schneider S."/>
            <person name="Klenk H.-P."/>
            <person name="Eisen J.A."/>
        </authorList>
    </citation>
    <scope>NUCLEOTIDE SEQUENCE [LARGE SCALE GENOMIC DNA]</scope>
    <source>
        <strain evidence="6">DSM 14684 / CIP 108061 / JCM 11494 / NBRC 100937 / ID131577</strain>
    </source>
</reference>
<dbReference type="eggNOG" id="COG1984">
    <property type="taxonomic scope" value="Bacteria"/>
</dbReference>
<evidence type="ECO:0000256" key="2">
    <source>
        <dbReference type="ARBA" id="ARBA00022801"/>
    </source>
</evidence>
<keyword evidence="6" id="KW-1185">Reference proteome</keyword>
<keyword evidence="5" id="KW-0436">Ligase</keyword>
<proteinExistence type="predicted"/>
<feature type="domain" description="Carboxyltransferase" evidence="4">
    <location>
        <begin position="27"/>
        <end position="316"/>
    </location>
</feature>